<dbReference type="RefSeq" id="WP_191896419.1">
    <property type="nucleotide sequence ID" value="NZ_BMQD01000014.1"/>
</dbReference>
<reference evidence="3" key="1">
    <citation type="journal article" date="2014" name="Int. J. Syst. Evol. Microbiol.">
        <title>Complete genome sequence of Corynebacterium casei LMG S-19264T (=DSM 44701T), isolated from a smear-ripened cheese.</title>
        <authorList>
            <consortium name="US DOE Joint Genome Institute (JGI-PGF)"/>
            <person name="Walter F."/>
            <person name="Albersmeier A."/>
            <person name="Kalinowski J."/>
            <person name="Ruckert C."/>
        </authorList>
    </citation>
    <scope>NUCLEOTIDE SEQUENCE</scope>
    <source>
        <strain evidence="3">JCM 3093</strain>
    </source>
</reference>
<organism evidence="3 4">
    <name type="scientific">Planomonospora parontospora</name>
    <dbReference type="NCBI Taxonomy" id="58119"/>
    <lineage>
        <taxon>Bacteria</taxon>
        <taxon>Bacillati</taxon>
        <taxon>Actinomycetota</taxon>
        <taxon>Actinomycetes</taxon>
        <taxon>Streptosporangiales</taxon>
        <taxon>Streptosporangiaceae</taxon>
        <taxon>Planomonospora</taxon>
    </lineage>
</organism>
<sequence>MAARRTATRAALAGLAVGVALGAAGRRRSRERSKAALGGHRGRPVTVTVDDGVQLAVDIEEAGSPEFAVVFAHGWTMNRHCWHFQREAFKGRGALVFYDQRGHGGSAAGAPDACTIDRLGDDLAAVIERAVPEGLPVVLVGHSMGGMTIMAFAERHPGLLASRVAGVALLSTSSGRLRESTFGLPGPVGRLAPVVTPIVFDRLRARAELIDRSVALRTRTNLPVTRYVAFGPGARRDHVRFVTEMVATTPTEVMVGFFNDFLVHDKSGALAPLGSVETLVMVGARDRLTPKVHSHRIAEAVPGARLQIVPGAGHMIGLERPEVVNAALSGLFDRALRRASDRARDEAGTG</sequence>
<dbReference type="GO" id="GO:0016787">
    <property type="term" value="F:hydrolase activity"/>
    <property type="evidence" value="ECO:0007669"/>
    <property type="project" value="UniProtKB-KW"/>
</dbReference>
<dbReference type="InterPro" id="IPR000073">
    <property type="entry name" value="AB_hydrolase_1"/>
</dbReference>
<dbReference type="Proteomes" id="UP000627984">
    <property type="component" value="Unassembled WGS sequence"/>
</dbReference>
<reference evidence="3" key="2">
    <citation type="submission" date="2022-09" db="EMBL/GenBank/DDBJ databases">
        <authorList>
            <person name="Sun Q."/>
            <person name="Ohkuma M."/>
        </authorList>
    </citation>
    <scope>NUCLEOTIDE SEQUENCE</scope>
    <source>
        <strain evidence="3">JCM 3093</strain>
    </source>
</reference>
<feature type="domain" description="AB hydrolase-1" evidence="2">
    <location>
        <begin position="69"/>
        <end position="327"/>
    </location>
</feature>
<gene>
    <name evidence="3" type="ORF">GCM10010126_44030</name>
</gene>
<dbReference type="SUPFAM" id="SSF53474">
    <property type="entry name" value="alpha/beta-Hydrolases"/>
    <property type="match status" value="1"/>
</dbReference>
<dbReference type="InterPro" id="IPR050266">
    <property type="entry name" value="AB_hydrolase_sf"/>
</dbReference>
<evidence type="ECO:0000256" key="1">
    <source>
        <dbReference type="ARBA" id="ARBA00022801"/>
    </source>
</evidence>
<keyword evidence="1" id="KW-0378">Hydrolase</keyword>
<dbReference type="GO" id="GO:0016020">
    <property type="term" value="C:membrane"/>
    <property type="evidence" value="ECO:0007669"/>
    <property type="project" value="TreeGrafter"/>
</dbReference>
<dbReference type="PANTHER" id="PTHR43798">
    <property type="entry name" value="MONOACYLGLYCEROL LIPASE"/>
    <property type="match status" value="1"/>
</dbReference>
<dbReference type="Pfam" id="PF12697">
    <property type="entry name" value="Abhydrolase_6"/>
    <property type="match status" value="1"/>
</dbReference>
<dbReference type="AlphaFoldDB" id="A0AA37F5Z2"/>
<accession>A0AA37F5Z2</accession>
<protein>
    <submittedName>
        <fullName evidence="3">Lipase</fullName>
    </submittedName>
</protein>
<comment type="caution">
    <text evidence="3">The sequence shown here is derived from an EMBL/GenBank/DDBJ whole genome shotgun (WGS) entry which is preliminary data.</text>
</comment>
<dbReference type="Gene3D" id="3.40.50.1820">
    <property type="entry name" value="alpha/beta hydrolase"/>
    <property type="match status" value="1"/>
</dbReference>
<dbReference type="InterPro" id="IPR029058">
    <property type="entry name" value="AB_hydrolase_fold"/>
</dbReference>
<proteinExistence type="predicted"/>
<dbReference type="EMBL" id="BMQD01000014">
    <property type="protein sequence ID" value="GGK79876.1"/>
    <property type="molecule type" value="Genomic_DNA"/>
</dbReference>
<evidence type="ECO:0000259" key="2">
    <source>
        <dbReference type="Pfam" id="PF12697"/>
    </source>
</evidence>
<evidence type="ECO:0000313" key="4">
    <source>
        <dbReference type="Proteomes" id="UP000627984"/>
    </source>
</evidence>
<evidence type="ECO:0000313" key="3">
    <source>
        <dbReference type="EMBL" id="GGK79876.1"/>
    </source>
</evidence>
<dbReference type="PANTHER" id="PTHR43798:SF31">
    <property type="entry name" value="AB HYDROLASE SUPERFAMILY PROTEIN YCLE"/>
    <property type="match status" value="1"/>
</dbReference>
<name>A0AA37F5Z2_9ACTN</name>